<dbReference type="Proteomes" id="UP000813462">
    <property type="component" value="Unassembled WGS sequence"/>
</dbReference>
<protein>
    <submittedName>
        <fullName evidence="1">Uncharacterized protein</fullName>
    </submittedName>
</protein>
<comment type="caution">
    <text evidence="1">The sequence shown here is derived from an EMBL/GenBank/DDBJ whole genome shotgun (WGS) entry which is preliminary data.</text>
</comment>
<accession>A0A978V1U4</accession>
<dbReference type="EMBL" id="JAEACU010000007">
    <property type="protein sequence ID" value="KAH7521327.1"/>
    <property type="molecule type" value="Genomic_DNA"/>
</dbReference>
<evidence type="ECO:0000313" key="1">
    <source>
        <dbReference type="EMBL" id="KAH7521327.1"/>
    </source>
</evidence>
<organism evidence="1 2">
    <name type="scientific">Ziziphus jujuba var. spinosa</name>
    <dbReference type="NCBI Taxonomy" id="714518"/>
    <lineage>
        <taxon>Eukaryota</taxon>
        <taxon>Viridiplantae</taxon>
        <taxon>Streptophyta</taxon>
        <taxon>Embryophyta</taxon>
        <taxon>Tracheophyta</taxon>
        <taxon>Spermatophyta</taxon>
        <taxon>Magnoliopsida</taxon>
        <taxon>eudicotyledons</taxon>
        <taxon>Gunneridae</taxon>
        <taxon>Pentapetalae</taxon>
        <taxon>rosids</taxon>
        <taxon>fabids</taxon>
        <taxon>Rosales</taxon>
        <taxon>Rhamnaceae</taxon>
        <taxon>Paliureae</taxon>
        <taxon>Ziziphus</taxon>
    </lineage>
</organism>
<proteinExistence type="predicted"/>
<reference evidence="1" key="1">
    <citation type="journal article" date="2021" name="Front. Plant Sci.">
        <title>Chromosome-Scale Genome Assembly for Chinese Sour Jujube and Insights Into Its Genome Evolution and Domestication Signature.</title>
        <authorList>
            <person name="Shen L.-Y."/>
            <person name="Luo H."/>
            <person name="Wang X.-L."/>
            <person name="Wang X.-M."/>
            <person name="Qiu X.-J."/>
            <person name="Liu H."/>
            <person name="Zhou S.-S."/>
            <person name="Jia K.-H."/>
            <person name="Nie S."/>
            <person name="Bao Y.-T."/>
            <person name="Zhang R.-G."/>
            <person name="Yun Q.-Z."/>
            <person name="Chai Y.-H."/>
            <person name="Lu J.-Y."/>
            <person name="Li Y."/>
            <person name="Zhao S.-W."/>
            <person name="Mao J.-F."/>
            <person name="Jia S.-G."/>
            <person name="Mao Y.-M."/>
        </authorList>
    </citation>
    <scope>NUCLEOTIDE SEQUENCE</scope>
    <source>
        <strain evidence="1">AT0</strain>
        <tissue evidence="1">Leaf</tissue>
    </source>
</reference>
<sequence>MQRGDTEDDIKPKKIAFVIVGTTCFDALVGAVDTQAVKRSIILKRLDPQWILCSLKSEGGDGSIAADHFTFSSSNADINL</sequence>
<evidence type="ECO:0000313" key="2">
    <source>
        <dbReference type="Proteomes" id="UP000813462"/>
    </source>
</evidence>
<gene>
    <name evidence="1" type="ORF">FEM48_Zijuj07G0021200</name>
</gene>
<name>A0A978V1U4_ZIZJJ</name>
<dbReference type="AlphaFoldDB" id="A0A978V1U4"/>